<dbReference type="InterPro" id="IPR034122">
    <property type="entry name" value="Retropepsin-like_bacterial"/>
</dbReference>
<evidence type="ECO:0000313" key="2">
    <source>
        <dbReference type="EMBL" id="MBB3890687.1"/>
    </source>
</evidence>
<dbReference type="AlphaFoldDB" id="A0A839ZZZ2"/>
<accession>A0A839ZZZ2</accession>
<feature type="signal peptide" evidence="1">
    <location>
        <begin position="1"/>
        <end position="30"/>
    </location>
</feature>
<dbReference type="RefSeq" id="WP_183771020.1">
    <property type="nucleotide sequence ID" value="NZ_JACIDK010000002.1"/>
</dbReference>
<proteinExistence type="predicted"/>
<protein>
    <submittedName>
        <fullName evidence="2">Putative aspartyl protease</fullName>
    </submittedName>
</protein>
<keyword evidence="2" id="KW-0378">Hydrolase</keyword>
<dbReference type="SUPFAM" id="SSF50630">
    <property type="entry name" value="Acid proteases"/>
    <property type="match status" value="2"/>
</dbReference>
<dbReference type="PROSITE" id="PS51318">
    <property type="entry name" value="TAT"/>
    <property type="match status" value="1"/>
</dbReference>
<keyword evidence="2" id="KW-0645">Protease</keyword>
<sequence length="315" mass="33697">MLVGSQTRRLALGRLAAAGGLLFTAPSAFGQVPEAPAAEPDDEPTSIAITRQLFEHITAPVTINGLGPYRFMVDTGANVSCVSAELAEKLALPAGRELRVHTIVGARGRPSVVLDRLEIGTRVRKKVQAPVLPMTSFDIDGVLGIDWLKGQRLVMGFAGNTLEITKSKQEASAKGKVVVPARRKSGQLTIVDADISGRSISAMIDSGSQFSLGNAALRRLIMRLDPTAAQRASHVGLISIAGERFSGEQLYLPFIRLGGLNLGNVPVVFSDMPIFKLWDLHETPTIMIGIDLLTQFETVSVDFGRSAVRFDIASA</sequence>
<evidence type="ECO:0000256" key="1">
    <source>
        <dbReference type="SAM" id="SignalP"/>
    </source>
</evidence>
<dbReference type="Proteomes" id="UP000530564">
    <property type="component" value="Unassembled WGS sequence"/>
</dbReference>
<dbReference type="EMBL" id="JACIDK010000002">
    <property type="protein sequence ID" value="MBB3890687.1"/>
    <property type="molecule type" value="Genomic_DNA"/>
</dbReference>
<dbReference type="Pfam" id="PF13650">
    <property type="entry name" value="Asp_protease_2"/>
    <property type="match status" value="2"/>
</dbReference>
<dbReference type="GO" id="GO:0004190">
    <property type="term" value="F:aspartic-type endopeptidase activity"/>
    <property type="evidence" value="ECO:0007669"/>
    <property type="project" value="InterPro"/>
</dbReference>
<dbReference type="PROSITE" id="PS00141">
    <property type="entry name" value="ASP_PROTEASE"/>
    <property type="match status" value="1"/>
</dbReference>
<keyword evidence="3" id="KW-1185">Reference proteome</keyword>
<comment type="caution">
    <text evidence="2">The sequence shown here is derived from an EMBL/GenBank/DDBJ whole genome shotgun (WGS) entry which is preliminary data.</text>
</comment>
<reference evidence="2 3" key="1">
    <citation type="submission" date="2020-08" db="EMBL/GenBank/DDBJ databases">
        <title>Genomic Encyclopedia of Type Strains, Phase IV (KMG-IV): sequencing the most valuable type-strain genomes for metagenomic binning, comparative biology and taxonomic classification.</title>
        <authorList>
            <person name="Goeker M."/>
        </authorList>
    </citation>
    <scope>NUCLEOTIDE SEQUENCE [LARGE SCALE GENOMIC DNA]</scope>
    <source>
        <strain evidence="2 3">DSM 21793</strain>
    </source>
</reference>
<feature type="chain" id="PRO_5032948857" evidence="1">
    <location>
        <begin position="31"/>
        <end position="315"/>
    </location>
</feature>
<dbReference type="CDD" id="cd05483">
    <property type="entry name" value="retropepsin_like_bacteria"/>
    <property type="match status" value="1"/>
</dbReference>
<dbReference type="GO" id="GO:0006508">
    <property type="term" value="P:proteolysis"/>
    <property type="evidence" value="ECO:0007669"/>
    <property type="project" value="UniProtKB-KW"/>
</dbReference>
<evidence type="ECO:0000313" key="3">
    <source>
        <dbReference type="Proteomes" id="UP000530564"/>
    </source>
</evidence>
<dbReference type="InterPro" id="IPR001969">
    <property type="entry name" value="Aspartic_peptidase_AS"/>
</dbReference>
<organism evidence="2 3">
    <name type="scientific">Phenylobacterium haematophilum</name>
    <dbReference type="NCBI Taxonomy" id="98513"/>
    <lineage>
        <taxon>Bacteria</taxon>
        <taxon>Pseudomonadati</taxon>
        <taxon>Pseudomonadota</taxon>
        <taxon>Alphaproteobacteria</taxon>
        <taxon>Caulobacterales</taxon>
        <taxon>Caulobacteraceae</taxon>
        <taxon>Phenylobacterium</taxon>
    </lineage>
</organism>
<gene>
    <name evidence="2" type="ORF">GGQ61_001404</name>
</gene>
<keyword evidence="1" id="KW-0732">Signal</keyword>
<dbReference type="InterPro" id="IPR006311">
    <property type="entry name" value="TAT_signal"/>
</dbReference>
<dbReference type="Gene3D" id="2.40.70.10">
    <property type="entry name" value="Acid Proteases"/>
    <property type="match status" value="2"/>
</dbReference>
<name>A0A839ZZZ2_9CAUL</name>
<dbReference type="InterPro" id="IPR021109">
    <property type="entry name" value="Peptidase_aspartic_dom_sf"/>
</dbReference>